<name>A0A3D8RR30_9EURO</name>
<dbReference type="GO" id="GO:0005634">
    <property type="term" value="C:nucleus"/>
    <property type="evidence" value="ECO:0007669"/>
    <property type="project" value="UniProtKB-SubCell"/>
</dbReference>
<feature type="compositionally biased region" description="Acidic residues" evidence="18">
    <location>
        <begin position="313"/>
        <end position="327"/>
    </location>
</feature>
<keyword evidence="14 17" id="KW-0539">Nucleus</keyword>
<dbReference type="CDD" id="cd00141">
    <property type="entry name" value="NT_POLXc"/>
    <property type="match status" value="1"/>
</dbReference>
<evidence type="ECO:0000256" key="8">
    <source>
        <dbReference type="ARBA" id="ARBA00022723"/>
    </source>
</evidence>
<dbReference type="InterPro" id="IPR043519">
    <property type="entry name" value="NT_sf"/>
</dbReference>
<evidence type="ECO:0000313" key="20">
    <source>
        <dbReference type="EMBL" id="RDW76408.1"/>
    </source>
</evidence>
<dbReference type="Proteomes" id="UP000256690">
    <property type="component" value="Unassembled WGS sequence"/>
</dbReference>
<evidence type="ECO:0000256" key="1">
    <source>
        <dbReference type="ARBA" id="ARBA00001936"/>
    </source>
</evidence>
<dbReference type="InterPro" id="IPR027421">
    <property type="entry name" value="DNA_pol_lamdba_lyase_dom_sf"/>
</dbReference>
<dbReference type="GO" id="GO:0016829">
    <property type="term" value="F:lyase activity"/>
    <property type="evidence" value="ECO:0007669"/>
    <property type="project" value="UniProtKB-KW"/>
</dbReference>
<feature type="domain" description="BRCT" evidence="19">
    <location>
        <begin position="117"/>
        <end position="213"/>
    </location>
</feature>
<dbReference type="RefSeq" id="XP_026602720.1">
    <property type="nucleotide sequence ID" value="XM_026748416.1"/>
</dbReference>
<keyword evidence="13" id="KW-0456">Lyase</keyword>
<dbReference type="SUPFAM" id="SSF81301">
    <property type="entry name" value="Nucleotidyltransferase"/>
    <property type="match status" value="1"/>
</dbReference>
<dbReference type="PANTHER" id="PTHR11276">
    <property type="entry name" value="DNA POLYMERASE TYPE-X FAMILY MEMBER"/>
    <property type="match status" value="1"/>
</dbReference>
<dbReference type="SUPFAM" id="SSF47802">
    <property type="entry name" value="DNA polymerase beta, N-terminal domain-like"/>
    <property type="match status" value="1"/>
</dbReference>
<dbReference type="Pfam" id="PF14792">
    <property type="entry name" value="DNA_pol_B_palm"/>
    <property type="match status" value="1"/>
</dbReference>
<dbReference type="InterPro" id="IPR019843">
    <property type="entry name" value="DNA_pol-X_BS"/>
</dbReference>
<keyword evidence="7" id="KW-0235">DNA replication</keyword>
<dbReference type="InterPro" id="IPR018944">
    <property type="entry name" value="DNA_pol_lambd_fingers_domain"/>
</dbReference>
<evidence type="ECO:0000256" key="9">
    <source>
        <dbReference type="ARBA" id="ARBA00022763"/>
    </source>
</evidence>
<keyword evidence="12 17" id="KW-0234">DNA repair</keyword>
<dbReference type="EMBL" id="PVWQ01000007">
    <property type="protein sequence ID" value="RDW76408.1"/>
    <property type="molecule type" value="Genomic_DNA"/>
</dbReference>
<dbReference type="GeneID" id="38116770"/>
<dbReference type="PANTHER" id="PTHR11276:SF28">
    <property type="entry name" value="DNA POLYMERASE LAMBDA"/>
    <property type="match status" value="1"/>
</dbReference>
<dbReference type="InterPro" id="IPR028207">
    <property type="entry name" value="DNA_pol_B_palm_palm"/>
</dbReference>
<dbReference type="OrthoDB" id="205514at2759"/>
<evidence type="ECO:0000256" key="13">
    <source>
        <dbReference type="ARBA" id="ARBA00023239"/>
    </source>
</evidence>
<comment type="caution">
    <text evidence="20">The sequence shown here is derived from an EMBL/GenBank/DDBJ whole genome shotgun (WGS) entry which is preliminary data.</text>
</comment>
<dbReference type="STRING" id="1810919.A0A3D8RR30"/>
<dbReference type="Pfam" id="PF14716">
    <property type="entry name" value="HHH_8"/>
    <property type="match status" value="1"/>
</dbReference>
<dbReference type="GO" id="GO:0003677">
    <property type="term" value="F:DNA binding"/>
    <property type="evidence" value="ECO:0007669"/>
    <property type="project" value="UniProtKB-UniRule"/>
</dbReference>
<dbReference type="SUPFAM" id="SSF81585">
    <property type="entry name" value="PsbU/PolX domain-like"/>
    <property type="match status" value="1"/>
</dbReference>
<dbReference type="InterPro" id="IPR001357">
    <property type="entry name" value="BRCT_dom"/>
</dbReference>
<dbReference type="PRINTS" id="PR00870">
    <property type="entry name" value="DNAPOLXBETA"/>
</dbReference>
<evidence type="ECO:0000256" key="7">
    <source>
        <dbReference type="ARBA" id="ARBA00022705"/>
    </source>
</evidence>
<dbReference type="InterPro" id="IPR036420">
    <property type="entry name" value="BRCT_dom_sf"/>
</dbReference>
<feature type="region of interest" description="Disordered" evidence="18">
    <location>
        <begin position="304"/>
        <end position="358"/>
    </location>
</feature>
<evidence type="ECO:0000259" key="19">
    <source>
        <dbReference type="PROSITE" id="PS50172"/>
    </source>
</evidence>
<keyword evidence="10 17" id="KW-0239">DNA-directed DNA polymerase</keyword>
<dbReference type="Gene3D" id="1.10.150.20">
    <property type="entry name" value="5' to 3' exonuclease, C-terminal subdomain"/>
    <property type="match status" value="1"/>
</dbReference>
<dbReference type="GO" id="GO:0046872">
    <property type="term" value="F:metal ion binding"/>
    <property type="evidence" value="ECO:0007669"/>
    <property type="project" value="UniProtKB-UniRule"/>
</dbReference>
<comment type="similarity">
    <text evidence="3 17">Belongs to the DNA polymerase type-X family.</text>
</comment>
<evidence type="ECO:0000313" key="21">
    <source>
        <dbReference type="Proteomes" id="UP000256690"/>
    </source>
</evidence>
<evidence type="ECO:0000256" key="14">
    <source>
        <dbReference type="ARBA" id="ARBA00023242"/>
    </source>
</evidence>
<dbReference type="FunFam" id="3.30.210.10:FF:000001">
    <property type="entry name" value="DNA polymerase lambda"/>
    <property type="match status" value="1"/>
</dbReference>
<dbReference type="FunFam" id="1.10.150.20:FF:000010">
    <property type="entry name" value="DNA polymerase lambda"/>
    <property type="match status" value="1"/>
</dbReference>
<dbReference type="Gene3D" id="3.30.210.10">
    <property type="entry name" value="DNA polymerase, thumb domain"/>
    <property type="match status" value="1"/>
</dbReference>
<feature type="compositionally biased region" description="Polar residues" evidence="18">
    <location>
        <begin position="250"/>
        <end position="260"/>
    </location>
</feature>
<evidence type="ECO:0000256" key="15">
    <source>
        <dbReference type="ARBA" id="ARBA00049244"/>
    </source>
</evidence>
<comment type="cofactor">
    <cofactor evidence="1">
        <name>Mn(2+)</name>
        <dbReference type="ChEBI" id="CHEBI:29035"/>
    </cofactor>
</comment>
<comment type="function">
    <text evidence="17">DNA polymerase that functions in several pathways of DNA repair. Involved in base excision repair (BER) responsible for repair of lesions that give rise to abasic (AP) sites in DNA. Also contributes to DNA double-strand break repair by non-homologous end joining and homologous recombination. Has both template-dependent and template-independent (terminal transferase) DNA polymerase activities. Has also a 5'-deoxyribose-5-phosphate lyase (dRP lyase) activity.</text>
</comment>
<evidence type="ECO:0000256" key="18">
    <source>
        <dbReference type="SAM" id="MobiDB-lite"/>
    </source>
</evidence>
<dbReference type="InterPro" id="IPR002008">
    <property type="entry name" value="DNA_pol_X_beta-like"/>
</dbReference>
<evidence type="ECO:0000256" key="6">
    <source>
        <dbReference type="ARBA" id="ARBA00022695"/>
    </source>
</evidence>
<proteinExistence type="inferred from homology"/>
<protein>
    <recommendedName>
        <fullName evidence="17">DNA polymerase</fullName>
        <ecNumber evidence="17">2.7.7.7</ecNumber>
    </recommendedName>
</protein>
<dbReference type="PRINTS" id="PR00869">
    <property type="entry name" value="DNAPOLX"/>
</dbReference>
<dbReference type="FunFam" id="1.10.150.110:FF:000005">
    <property type="entry name" value="DNA polymerase POL4"/>
    <property type="match status" value="1"/>
</dbReference>
<evidence type="ECO:0000256" key="10">
    <source>
        <dbReference type="ARBA" id="ARBA00022932"/>
    </source>
</evidence>
<keyword evidence="9 17" id="KW-0227">DNA damage</keyword>
<evidence type="ECO:0000256" key="17">
    <source>
        <dbReference type="RuleBase" id="RU366014"/>
    </source>
</evidence>
<dbReference type="SMART" id="SM00483">
    <property type="entry name" value="POLXc"/>
    <property type="match status" value="1"/>
</dbReference>
<sequence length="700" mass="78845">MTTDKEAFFMRLEQLDCPSDESEGEFDRLIATSRRNGGIHSSPDSFYPRSPSYKSSFLEDVPVAAGRLSPVSSITSITEITGNELNVQSDMGSSKRPAKYASGKRKRGVLAAKIIPEQQQILKGLVFFFFPNNDVSPLRRVRIQRAQEYGALWAKTWRDDITHIIVDKGLKYDDILKHLKMETVPPEIAVVNESYPADCIKWRSIPKVTQFRFQVKGAPSSEPSVPSNPPEELPAVTDGSLPLKPEGKQLPQTQRSSQLLEQEEPTPEPAPVLDLPDEANKQMVPDSFAERERDALDLVIEETKATEHLPLDPSDDDAPAGDSDNETDNSQPPPAKSKRRKLSRDENEARGSWQKSFRCMQKHDLTSKSVTQNPNAKTIEVLQNMLEYYTRTADQWRTLAYRKAISALRSQPKKVTNRADAIQIPGIGERLADKIEEIVLTNRLRRLENTSNTAEDRLLQTFLGVYGAGLAVASRWIAQGYKSLDDLRTRATLTQSQRIGLEHYFDFSQRIPRSEVQEHGDYVRRVVQKESPEMEVIIGGSYRRGAADCGDIDLLITRSDATIDEIRTMMLDIVVPKLFEEGFLQTGLATTSREDGSKWHGASKLPGGQFWRRIDLLFVPGSELGAALVYFTGNDIFNRSIRLLASKKGMRLNQKGLYADVVRGPQRAKLNTGRLIESRSEERIFELLGVPWRPPEHRIC</sequence>
<dbReference type="InterPro" id="IPR010996">
    <property type="entry name" value="HHH_MUS81"/>
</dbReference>
<comment type="catalytic activity">
    <reaction evidence="15 17">
        <text>DNA(n) + a 2'-deoxyribonucleoside 5'-triphosphate = DNA(n+1) + diphosphate</text>
        <dbReference type="Rhea" id="RHEA:22508"/>
        <dbReference type="Rhea" id="RHEA-COMP:17339"/>
        <dbReference type="Rhea" id="RHEA-COMP:17340"/>
        <dbReference type="ChEBI" id="CHEBI:33019"/>
        <dbReference type="ChEBI" id="CHEBI:61560"/>
        <dbReference type="ChEBI" id="CHEBI:173112"/>
        <dbReference type="EC" id="2.7.7.7"/>
    </reaction>
</comment>
<dbReference type="Gene3D" id="3.40.50.10190">
    <property type="entry name" value="BRCT domain"/>
    <property type="match status" value="1"/>
</dbReference>
<dbReference type="GO" id="GO:0006260">
    <property type="term" value="P:DNA replication"/>
    <property type="evidence" value="ECO:0007669"/>
    <property type="project" value="UniProtKB-KW"/>
</dbReference>
<dbReference type="PROSITE" id="PS50172">
    <property type="entry name" value="BRCT"/>
    <property type="match status" value="1"/>
</dbReference>
<dbReference type="InterPro" id="IPR029398">
    <property type="entry name" value="PolB_thumb"/>
</dbReference>
<evidence type="ECO:0000256" key="16">
    <source>
        <dbReference type="PIRSR" id="PIRSR622312-50"/>
    </source>
</evidence>
<organism evidence="20 21">
    <name type="scientific">Aspergillus mulundensis</name>
    <dbReference type="NCBI Taxonomy" id="1810919"/>
    <lineage>
        <taxon>Eukaryota</taxon>
        <taxon>Fungi</taxon>
        <taxon>Dikarya</taxon>
        <taxon>Ascomycota</taxon>
        <taxon>Pezizomycotina</taxon>
        <taxon>Eurotiomycetes</taxon>
        <taxon>Eurotiomycetidae</taxon>
        <taxon>Eurotiales</taxon>
        <taxon>Aspergillaceae</taxon>
        <taxon>Aspergillus</taxon>
        <taxon>Aspergillus subgen. Nidulantes</taxon>
    </lineage>
</organism>
<keyword evidence="5 17" id="KW-0808">Transferase</keyword>
<dbReference type="GO" id="GO:0003887">
    <property type="term" value="F:DNA-directed DNA polymerase activity"/>
    <property type="evidence" value="ECO:0007669"/>
    <property type="project" value="UniProtKB-UniRule"/>
</dbReference>
<evidence type="ECO:0000256" key="4">
    <source>
        <dbReference type="ARBA" id="ARBA00022634"/>
    </source>
</evidence>
<dbReference type="Pfam" id="PF10391">
    <property type="entry name" value="DNA_pol_lambd_f"/>
    <property type="match status" value="1"/>
</dbReference>
<dbReference type="InterPro" id="IPR037160">
    <property type="entry name" value="DNA_Pol_thumb_sf"/>
</dbReference>
<keyword evidence="6 17" id="KW-0548">Nucleotidyltransferase</keyword>
<evidence type="ECO:0000256" key="11">
    <source>
        <dbReference type="ARBA" id="ARBA00023125"/>
    </source>
</evidence>
<comment type="subcellular location">
    <subcellularLocation>
        <location evidence="2 17">Nucleus</location>
    </subcellularLocation>
</comment>
<feature type="region of interest" description="Disordered" evidence="18">
    <location>
        <begin position="217"/>
        <end position="278"/>
    </location>
</feature>
<dbReference type="SUPFAM" id="SSF52113">
    <property type="entry name" value="BRCT domain"/>
    <property type="match status" value="1"/>
</dbReference>
<evidence type="ECO:0000256" key="12">
    <source>
        <dbReference type="ARBA" id="ARBA00023204"/>
    </source>
</evidence>
<dbReference type="Pfam" id="PF14791">
    <property type="entry name" value="DNA_pol_B_thumb"/>
    <property type="match status" value="1"/>
</dbReference>
<evidence type="ECO:0000256" key="3">
    <source>
        <dbReference type="ARBA" id="ARBA00008323"/>
    </source>
</evidence>
<dbReference type="AlphaFoldDB" id="A0A3D8RR30"/>
<dbReference type="Gene3D" id="3.30.460.10">
    <property type="entry name" value="Beta Polymerase, domain 2"/>
    <property type="match status" value="1"/>
</dbReference>
<keyword evidence="11" id="KW-0238">DNA-binding</keyword>
<feature type="active site" description="Nucleophile; Schiff-base intermediate with DNA; for 5'-dRP lyase activity" evidence="16">
    <location>
        <position position="434"/>
    </location>
</feature>
<keyword evidence="4" id="KW-0237">DNA synthesis</keyword>
<keyword evidence="8" id="KW-0479">Metal-binding</keyword>
<dbReference type="GO" id="GO:0006303">
    <property type="term" value="P:double-strand break repair via nonhomologous end joining"/>
    <property type="evidence" value="ECO:0007669"/>
    <property type="project" value="TreeGrafter"/>
</dbReference>
<dbReference type="Gene3D" id="1.10.150.110">
    <property type="entry name" value="DNA polymerase beta, N-terminal domain-like"/>
    <property type="match status" value="1"/>
</dbReference>
<accession>A0A3D8RR30</accession>
<reference evidence="20 21" key="1">
    <citation type="journal article" date="2018" name="IMA Fungus">
        <title>IMA Genome-F 9: Draft genome sequence of Annulohypoxylon stygium, Aspergillus mulundensis, Berkeleyomyces basicola (syn. Thielaviopsis basicola), Ceratocystis smalleyi, two Cercospora beticola strains, Coleophoma cylindrospora, Fusarium fracticaudum, Phialophora cf. hyalina, and Morchella septimelata.</title>
        <authorList>
            <person name="Wingfield B.D."/>
            <person name="Bills G.F."/>
            <person name="Dong Y."/>
            <person name="Huang W."/>
            <person name="Nel W.J."/>
            <person name="Swalarsk-Parry B.S."/>
            <person name="Vaghefi N."/>
            <person name="Wilken P.M."/>
            <person name="An Z."/>
            <person name="de Beer Z.W."/>
            <person name="De Vos L."/>
            <person name="Chen L."/>
            <person name="Duong T.A."/>
            <person name="Gao Y."/>
            <person name="Hammerbacher A."/>
            <person name="Kikkert J.R."/>
            <person name="Li Y."/>
            <person name="Li H."/>
            <person name="Li K."/>
            <person name="Li Q."/>
            <person name="Liu X."/>
            <person name="Ma X."/>
            <person name="Naidoo K."/>
            <person name="Pethybridge S.J."/>
            <person name="Sun J."/>
            <person name="Steenkamp E.T."/>
            <person name="van der Nest M.A."/>
            <person name="van Wyk S."/>
            <person name="Wingfield M.J."/>
            <person name="Xiong C."/>
            <person name="Yue Q."/>
            <person name="Zhang X."/>
        </authorList>
    </citation>
    <scope>NUCLEOTIDE SEQUENCE [LARGE SCALE GENOMIC DNA]</scope>
    <source>
        <strain evidence="20 21">DSM 5745</strain>
    </source>
</reference>
<dbReference type="EC" id="2.7.7.7" evidence="17"/>
<dbReference type="PROSITE" id="PS00522">
    <property type="entry name" value="DNA_POLYMERASE_X"/>
    <property type="match status" value="1"/>
</dbReference>
<evidence type="ECO:0000256" key="2">
    <source>
        <dbReference type="ARBA" id="ARBA00004123"/>
    </source>
</evidence>
<keyword evidence="21" id="KW-1185">Reference proteome</keyword>
<evidence type="ECO:0000256" key="5">
    <source>
        <dbReference type="ARBA" id="ARBA00022679"/>
    </source>
</evidence>
<gene>
    <name evidence="20" type="ORF">DSM5745_06400</name>
</gene>
<dbReference type="InterPro" id="IPR022312">
    <property type="entry name" value="DNA_pol_X"/>
</dbReference>
<dbReference type="InterPro" id="IPR002054">
    <property type="entry name" value="DNA-dir_DNA_pol_X"/>
</dbReference>